<evidence type="ECO:0000313" key="2">
    <source>
        <dbReference type="Proteomes" id="UP001060215"/>
    </source>
</evidence>
<comment type="caution">
    <text evidence="1">The sequence shown here is derived from an EMBL/GenBank/DDBJ whole genome shotgun (WGS) entry which is preliminary data.</text>
</comment>
<sequence>MEKFSRSTQMRQTCQGAEVVFHMAAPDSSINNYELHHSVNVKGTKNVIDACVDLKVKRLIYTSSPSVVFDGVHGIINGDESLPYPAKVLPIPDDFHQNSMFQIKNQDQLTCILKSTESGQSNSKVHDKATQETCCPGTKALDLEEDDKFYEDFNMNEVDLNIEKYEEIFGVALNDPEQLFGNDGIGSFLGVKDMSDADLNIEAHMQLRLSTIQRSHDSVISSKTDPNLCFATHALSSISFSGLSVERSVVDHQDWCFSNGSHGRAASIVS</sequence>
<name>A0ACC0G8D0_9ERIC</name>
<protein>
    <submittedName>
        <fullName evidence="1">3beta-hydroxysteroid-dehydrogenase/decarboxylase isoform 1</fullName>
    </submittedName>
</protein>
<proteinExistence type="predicted"/>
<organism evidence="1 2">
    <name type="scientific">Camellia lanceoleosa</name>
    <dbReference type="NCBI Taxonomy" id="1840588"/>
    <lineage>
        <taxon>Eukaryota</taxon>
        <taxon>Viridiplantae</taxon>
        <taxon>Streptophyta</taxon>
        <taxon>Embryophyta</taxon>
        <taxon>Tracheophyta</taxon>
        <taxon>Spermatophyta</taxon>
        <taxon>Magnoliopsida</taxon>
        <taxon>eudicotyledons</taxon>
        <taxon>Gunneridae</taxon>
        <taxon>Pentapetalae</taxon>
        <taxon>asterids</taxon>
        <taxon>Ericales</taxon>
        <taxon>Theaceae</taxon>
        <taxon>Camellia</taxon>
    </lineage>
</organism>
<keyword evidence="2" id="KW-1185">Reference proteome</keyword>
<reference evidence="1 2" key="1">
    <citation type="journal article" date="2022" name="Plant J.">
        <title>Chromosome-level genome of Camellia lanceoleosa provides a valuable resource for understanding genome evolution and self-incompatibility.</title>
        <authorList>
            <person name="Gong W."/>
            <person name="Xiao S."/>
            <person name="Wang L."/>
            <person name="Liao Z."/>
            <person name="Chang Y."/>
            <person name="Mo W."/>
            <person name="Hu G."/>
            <person name="Li W."/>
            <person name="Zhao G."/>
            <person name="Zhu H."/>
            <person name="Hu X."/>
            <person name="Ji K."/>
            <person name="Xiang X."/>
            <person name="Song Q."/>
            <person name="Yuan D."/>
            <person name="Jin S."/>
            <person name="Zhang L."/>
        </authorList>
    </citation>
    <scope>NUCLEOTIDE SEQUENCE [LARGE SCALE GENOMIC DNA]</scope>
    <source>
        <strain evidence="1">SQ_2022a</strain>
    </source>
</reference>
<accession>A0ACC0G8D0</accession>
<dbReference type="EMBL" id="CM045767">
    <property type="protein sequence ID" value="KAI7997109.1"/>
    <property type="molecule type" value="Genomic_DNA"/>
</dbReference>
<dbReference type="Proteomes" id="UP001060215">
    <property type="component" value="Chromosome 10"/>
</dbReference>
<gene>
    <name evidence="1" type="ORF">LOK49_LG10G00385</name>
</gene>
<evidence type="ECO:0000313" key="1">
    <source>
        <dbReference type="EMBL" id="KAI7997109.1"/>
    </source>
</evidence>